<sequence length="277" mass="30238">MPAQQINIYDLFSLNRSLPGEAISVEIAAQDHQLESEGVAETDERRRHLVIAFGILSDDSRRRIYDQALIIGRELSWDDLEWLAEVGELPENPMPAASTPDYGYPFGYPTAEPQTTAPYVAPFAAAPNMGVIEGVAVDRPTASKRLLLFIGDLFIVGIASSVVFGAFNIDEYSIFGYLFGGIVTVLYFIGFEIGMGGTPAKQLAGYQIRDIATGQKPTIEQAAKRNWWRLVSLLPVFGNVISFVALIILGSSINPGSGYLGAHDRWAGLEVVKKNGR</sequence>
<dbReference type="Pfam" id="PF06271">
    <property type="entry name" value="RDD"/>
    <property type="match status" value="1"/>
</dbReference>
<reference evidence="7 8" key="1">
    <citation type="journal article" date="2015" name="Genome Announc.">
        <title>Complete Genome Sequence of the Type Strain Corynebacterium testudinoris DSM 44614, Recovered from Necrotic Lesions in the Mouth of a Tortoise.</title>
        <authorList>
            <person name="Ruckert C."/>
            <person name="Kriete M."/>
            <person name="Jaenicke S."/>
            <person name="Winkler A."/>
            <person name="Tauch A."/>
        </authorList>
    </citation>
    <scope>NUCLEOTIDE SEQUENCE [LARGE SCALE GENOMIC DNA]</scope>
    <source>
        <strain evidence="7 8">DSM 44614</strain>
    </source>
</reference>
<dbReference type="RefSeq" id="WP_047252429.1">
    <property type="nucleotide sequence ID" value="NZ_CP011545.1"/>
</dbReference>
<dbReference type="KEGG" id="cted:CTEST_02725"/>
<feature type="domain" description="RDD" evidence="6">
    <location>
        <begin position="140"/>
        <end position="268"/>
    </location>
</feature>
<evidence type="ECO:0000256" key="4">
    <source>
        <dbReference type="ARBA" id="ARBA00023136"/>
    </source>
</evidence>
<evidence type="ECO:0000259" key="6">
    <source>
        <dbReference type="Pfam" id="PF06271"/>
    </source>
</evidence>
<evidence type="ECO:0000313" key="8">
    <source>
        <dbReference type="Proteomes" id="UP000035540"/>
    </source>
</evidence>
<keyword evidence="8" id="KW-1185">Reference proteome</keyword>
<name>A0A0G3H5G6_9CORY</name>
<protein>
    <recommendedName>
        <fullName evidence="6">RDD domain-containing protein</fullName>
    </recommendedName>
</protein>
<evidence type="ECO:0000313" key="7">
    <source>
        <dbReference type="EMBL" id="AKK08000.1"/>
    </source>
</evidence>
<evidence type="ECO:0000256" key="2">
    <source>
        <dbReference type="ARBA" id="ARBA00022692"/>
    </source>
</evidence>
<organism evidence="7 8">
    <name type="scientific">Corynebacterium testudinoris</name>
    <dbReference type="NCBI Taxonomy" id="136857"/>
    <lineage>
        <taxon>Bacteria</taxon>
        <taxon>Bacillati</taxon>
        <taxon>Actinomycetota</taxon>
        <taxon>Actinomycetes</taxon>
        <taxon>Mycobacteriales</taxon>
        <taxon>Corynebacteriaceae</taxon>
        <taxon>Corynebacterium</taxon>
    </lineage>
</organism>
<keyword evidence="2 5" id="KW-0812">Transmembrane</keyword>
<gene>
    <name evidence="7" type="ORF">CTEST_02725</name>
</gene>
<reference evidence="8" key="2">
    <citation type="submission" date="2015-05" db="EMBL/GenBank/DDBJ databases">
        <title>Complete genome sequence of Corynebacterium testudinoris DSM 44614, recovered from necrotic lesions in the mouth of a tortoise.</title>
        <authorList>
            <person name="Ruckert C."/>
            <person name="Albersmeier A."/>
            <person name="Winkler A."/>
            <person name="Tauch A."/>
        </authorList>
    </citation>
    <scope>NUCLEOTIDE SEQUENCE [LARGE SCALE GENOMIC DNA]</scope>
    <source>
        <strain evidence="8">DSM 44614</strain>
    </source>
</reference>
<dbReference type="OrthoDB" id="4426559at2"/>
<proteinExistence type="predicted"/>
<feature type="transmembrane region" description="Helical" evidence="5">
    <location>
        <begin position="146"/>
        <end position="168"/>
    </location>
</feature>
<feature type="transmembrane region" description="Helical" evidence="5">
    <location>
        <begin position="230"/>
        <end position="253"/>
    </location>
</feature>
<comment type="subcellular location">
    <subcellularLocation>
        <location evidence="1">Membrane</location>
        <topology evidence="1">Multi-pass membrane protein</topology>
    </subcellularLocation>
</comment>
<evidence type="ECO:0000256" key="3">
    <source>
        <dbReference type="ARBA" id="ARBA00022989"/>
    </source>
</evidence>
<dbReference type="PATRIC" id="fig|136857.5.peg.536"/>
<evidence type="ECO:0000256" key="1">
    <source>
        <dbReference type="ARBA" id="ARBA00004141"/>
    </source>
</evidence>
<keyword evidence="3 5" id="KW-1133">Transmembrane helix</keyword>
<dbReference type="EMBL" id="CP011545">
    <property type="protein sequence ID" value="AKK08000.1"/>
    <property type="molecule type" value="Genomic_DNA"/>
</dbReference>
<dbReference type="InterPro" id="IPR010432">
    <property type="entry name" value="RDD"/>
</dbReference>
<evidence type="ECO:0000256" key="5">
    <source>
        <dbReference type="SAM" id="Phobius"/>
    </source>
</evidence>
<accession>A0A0G3H5G6</accession>
<dbReference type="AlphaFoldDB" id="A0A0G3H5G6"/>
<dbReference type="Proteomes" id="UP000035540">
    <property type="component" value="Chromosome"/>
</dbReference>
<dbReference type="GO" id="GO:0016020">
    <property type="term" value="C:membrane"/>
    <property type="evidence" value="ECO:0007669"/>
    <property type="project" value="UniProtKB-SubCell"/>
</dbReference>
<feature type="transmembrane region" description="Helical" evidence="5">
    <location>
        <begin position="174"/>
        <end position="193"/>
    </location>
</feature>
<keyword evidence="4 5" id="KW-0472">Membrane</keyword>
<dbReference type="STRING" id="136857.CTEST_02725"/>